<reference evidence="2" key="1">
    <citation type="submission" date="2022-09" db="EMBL/GenBank/DDBJ databases">
        <title>Fusarium specimens isolated from Avocado Roots.</title>
        <authorList>
            <person name="Stajich J."/>
            <person name="Roper C."/>
            <person name="Heimlech-Rivalta G."/>
        </authorList>
    </citation>
    <scope>NUCLEOTIDE SEQUENCE</scope>
    <source>
        <strain evidence="2">CF00136</strain>
    </source>
</reference>
<organism evidence="2 3">
    <name type="scientific">Fusarium torreyae</name>
    <dbReference type="NCBI Taxonomy" id="1237075"/>
    <lineage>
        <taxon>Eukaryota</taxon>
        <taxon>Fungi</taxon>
        <taxon>Dikarya</taxon>
        <taxon>Ascomycota</taxon>
        <taxon>Pezizomycotina</taxon>
        <taxon>Sordariomycetes</taxon>
        <taxon>Hypocreomycetidae</taxon>
        <taxon>Hypocreales</taxon>
        <taxon>Nectriaceae</taxon>
        <taxon>Fusarium</taxon>
    </lineage>
</organism>
<accession>A0A9W8SFT1</accession>
<name>A0A9W8SFT1_9HYPO</name>
<dbReference type="OrthoDB" id="10261951at2759"/>
<dbReference type="EMBL" id="JAOQAZ010000002">
    <property type="protein sequence ID" value="KAJ4269837.1"/>
    <property type="molecule type" value="Genomic_DNA"/>
</dbReference>
<dbReference type="Proteomes" id="UP001152049">
    <property type="component" value="Unassembled WGS sequence"/>
</dbReference>
<feature type="compositionally biased region" description="Polar residues" evidence="1">
    <location>
        <begin position="11"/>
        <end position="27"/>
    </location>
</feature>
<dbReference type="AlphaFoldDB" id="A0A9W8SFT1"/>
<gene>
    <name evidence="2" type="ORF">NW762_001506</name>
</gene>
<feature type="region of interest" description="Disordered" evidence="1">
    <location>
        <begin position="1"/>
        <end position="30"/>
    </location>
</feature>
<evidence type="ECO:0000256" key="1">
    <source>
        <dbReference type="SAM" id="MobiDB-lite"/>
    </source>
</evidence>
<evidence type="ECO:0000313" key="3">
    <source>
        <dbReference type="Proteomes" id="UP001152049"/>
    </source>
</evidence>
<protein>
    <submittedName>
        <fullName evidence="2">Uncharacterized protein</fullName>
    </submittedName>
</protein>
<keyword evidence="3" id="KW-1185">Reference proteome</keyword>
<sequence length="139" mass="15170">MGSHEAIGVDISSSNQQYRPSSDSGTTLPAPDVESLFTPEYARLAFNLLGLNDGIPRFKLDPTIFSQYPELFDHGADIIATGTKLSPDFHAAIPSPTQPGPVTNHIYNHLTALCLKAFSDIQTIDMLEMNFNLFGDLES</sequence>
<comment type="caution">
    <text evidence="2">The sequence shown here is derived from an EMBL/GenBank/DDBJ whole genome shotgun (WGS) entry which is preliminary data.</text>
</comment>
<proteinExistence type="predicted"/>
<evidence type="ECO:0000313" key="2">
    <source>
        <dbReference type="EMBL" id="KAJ4269837.1"/>
    </source>
</evidence>